<dbReference type="OrthoDB" id="2943660at2759"/>
<evidence type="ECO:0000256" key="6">
    <source>
        <dbReference type="SAM" id="MobiDB-lite"/>
    </source>
</evidence>
<dbReference type="Pfam" id="PF08493">
    <property type="entry name" value="AflR"/>
    <property type="match status" value="1"/>
</dbReference>
<dbReference type="VEuPathDB" id="FungiDB:CH63R_08795"/>
<dbReference type="InterPro" id="IPR036864">
    <property type="entry name" value="Zn2-C6_fun-type_DNA-bd_sf"/>
</dbReference>
<dbReference type="Gene3D" id="4.10.240.10">
    <property type="entry name" value="Zn(2)-C6 fungal-type DNA-binding domain"/>
    <property type="match status" value="1"/>
</dbReference>
<keyword evidence="5" id="KW-0539">Nucleus</keyword>
<dbReference type="PANTHER" id="PTHR31069">
    <property type="entry name" value="OLEATE-ACTIVATED TRANSCRIPTION FACTOR 1-RELATED"/>
    <property type="match status" value="1"/>
</dbReference>
<feature type="region of interest" description="Disordered" evidence="6">
    <location>
        <begin position="361"/>
        <end position="391"/>
    </location>
</feature>
<feature type="region of interest" description="Disordered" evidence="6">
    <location>
        <begin position="193"/>
        <end position="264"/>
    </location>
</feature>
<dbReference type="InterPro" id="IPR050675">
    <property type="entry name" value="OAF3"/>
</dbReference>
<dbReference type="GO" id="GO:0003677">
    <property type="term" value="F:DNA binding"/>
    <property type="evidence" value="ECO:0007669"/>
    <property type="project" value="UniProtKB-KW"/>
</dbReference>
<name>A0A1B7Y5K1_COLHI</name>
<dbReference type="CDD" id="cd00067">
    <property type="entry name" value="GAL4"/>
    <property type="match status" value="1"/>
</dbReference>
<keyword evidence="9" id="KW-1185">Reference proteome</keyword>
<organism evidence="8 9">
    <name type="scientific">Colletotrichum higginsianum (strain IMI 349063)</name>
    <name type="common">Crucifer anthracnose fungus</name>
    <dbReference type="NCBI Taxonomy" id="759273"/>
    <lineage>
        <taxon>Eukaryota</taxon>
        <taxon>Fungi</taxon>
        <taxon>Dikarya</taxon>
        <taxon>Ascomycota</taxon>
        <taxon>Pezizomycotina</taxon>
        <taxon>Sordariomycetes</taxon>
        <taxon>Hypocreomycetidae</taxon>
        <taxon>Glomerellales</taxon>
        <taxon>Glomerellaceae</taxon>
        <taxon>Colletotrichum</taxon>
        <taxon>Colletotrichum destructivum species complex</taxon>
    </lineage>
</organism>
<reference evidence="9" key="1">
    <citation type="journal article" date="2017" name="BMC Genomics">
        <title>Gapless genome assembly of Colletotrichum higginsianum reveals chromosome structure and association of transposable elements with secondary metabolite gene clusters.</title>
        <authorList>
            <person name="Dallery J.-F."/>
            <person name="Lapalu N."/>
            <person name="Zampounis A."/>
            <person name="Pigne S."/>
            <person name="Luyten I."/>
            <person name="Amselem J."/>
            <person name="Wittenberg A.H.J."/>
            <person name="Zhou S."/>
            <person name="de Queiroz M.V."/>
            <person name="Robin G.P."/>
            <person name="Auger A."/>
            <person name="Hainaut M."/>
            <person name="Henrissat B."/>
            <person name="Kim K.-T."/>
            <person name="Lee Y.-H."/>
            <person name="Lespinet O."/>
            <person name="Schwartz D.C."/>
            <person name="Thon M.R."/>
            <person name="O'Connell R.J."/>
        </authorList>
    </citation>
    <scope>NUCLEOTIDE SEQUENCE [LARGE SCALE GENOMIC DNA]</scope>
    <source>
        <strain evidence="9">IMI 349063</strain>
    </source>
</reference>
<evidence type="ECO:0000259" key="7">
    <source>
        <dbReference type="PROSITE" id="PS50048"/>
    </source>
</evidence>
<dbReference type="Pfam" id="PF00172">
    <property type="entry name" value="Zn_clus"/>
    <property type="match status" value="1"/>
</dbReference>
<dbReference type="AlphaFoldDB" id="A0A1B7Y5K1"/>
<evidence type="ECO:0000256" key="4">
    <source>
        <dbReference type="ARBA" id="ARBA00023163"/>
    </source>
</evidence>
<dbReference type="GO" id="GO:0008270">
    <property type="term" value="F:zinc ion binding"/>
    <property type="evidence" value="ECO:0007669"/>
    <property type="project" value="InterPro"/>
</dbReference>
<dbReference type="PANTHER" id="PTHR31069:SF31">
    <property type="entry name" value="MONODICTYPHENONE CLUSTER TRANSCRIPTION FACTOR-RELATED"/>
    <property type="match status" value="1"/>
</dbReference>
<dbReference type="PROSITE" id="PS00463">
    <property type="entry name" value="ZN2_CY6_FUNGAL_1"/>
    <property type="match status" value="1"/>
</dbReference>
<dbReference type="GO" id="GO:0000981">
    <property type="term" value="F:DNA-binding transcription factor activity, RNA polymerase II-specific"/>
    <property type="evidence" value="ECO:0007669"/>
    <property type="project" value="InterPro"/>
</dbReference>
<dbReference type="PROSITE" id="PS50048">
    <property type="entry name" value="ZN2_CY6_FUNGAL_2"/>
    <property type="match status" value="1"/>
</dbReference>
<keyword evidence="3" id="KW-0238">DNA-binding</keyword>
<dbReference type="Proteomes" id="UP000092177">
    <property type="component" value="Chromosome 6"/>
</dbReference>
<dbReference type="SMART" id="SM00066">
    <property type="entry name" value="GAL4"/>
    <property type="match status" value="1"/>
</dbReference>
<dbReference type="EMBL" id="LTAN01000006">
    <property type="protein sequence ID" value="OBR07274.1"/>
    <property type="molecule type" value="Genomic_DNA"/>
</dbReference>
<dbReference type="GO" id="GO:0005634">
    <property type="term" value="C:nucleus"/>
    <property type="evidence" value="ECO:0007669"/>
    <property type="project" value="InterPro"/>
</dbReference>
<gene>
    <name evidence="8" type="ORF">CH63R_08795</name>
</gene>
<dbReference type="InterPro" id="IPR013700">
    <property type="entry name" value="AflR"/>
</dbReference>
<dbReference type="KEGG" id="chig:CH63R_08795"/>
<dbReference type="InterPro" id="IPR001138">
    <property type="entry name" value="Zn2Cys6_DnaBD"/>
</dbReference>
<keyword evidence="1" id="KW-0479">Metal-binding</keyword>
<evidence type="ECO:0000256" key="1">
    <source>
        <dbReference type="ARBA" id="ARBA00022723"/>
    </source>
</evidence>
<evidence type="ECO:0000313" key="9">
    <source>
        <dbReference type="Proteomes" id="UP000092177"/>
    </source>
</evidence>
<evidence type="ECO:0000256" key="3">
    <source>
        <dbReference type="ARBA" id="ARBA00023125"/>
    </source>
</evidence>
<dbReference type="PRINTS" id="PR00755">
    <property type="entry name" value="AFLATOXINBRP"/>
</dbReference>
<proteinExistence type="predicted"/>
<comment type="caution">
    <text evidence="8">The sequence shown here is derived from an EMBL/GenBank/DDBJ whole genome shotgun (WGS) entry which is preliminary data.</text>
</comment>
<dbReference type="GO" id="GO:0045122">
    <property type="term" value="P:aflatoxin biosynthetic process"/>
    <property type="evidence" value="ECO:0007669"/>
    <property type="project" value="InterPro"/>
</dbReference>
<keyword evidence="2" id="KW-0805">Transcription regulation</keyword>
<keyword evidence="4" id="KW-0804">Transcription</keyword>
<sequence length="488" mass="52061">MAPGTRSDDAGHEAKLRNSCDTCATAKIKCTQEKPACACCVKRLKPCVYGASKRVRRTQRSHKQQHQHQHTPDVSCSPKPTAAATTTMAWTQGAKRATSFPPPDTVSGAEMASSQNTFAFTTTPMTGHQDWPDFLTSLMSPSFTSSSSAEPFTSTELDSVGGSLEEFTYVEDSTFSSSTPLSRLSGDHSLIRTGGQAFSHDSSRAESTASIKDVRIGSLTENQGRSGDETSFFLPSPQTDAGAASPISLGTPDGRVRPQSRPGTPRCQCFARVLQFIAQISTDPSQAWSVAPDDGGRPRPANLGIVNGQIANMSDSISMVLQCPCSRNSEMIVLLSLVIFKIQLCYVDAVNAATGDGPGGGGPGPVVSCFPWNDTTNQRDEDDGEGDSDEEDQHRVFVQHILSRLAGLRALITRLSKRLAEPESESFPGASRWPTLPQGPSYCSVVEGSIDIMPFSASSLGALSSDLRNRLSGMSQAISGKLQELQEG</sequence>
<feature type="domain" description="Zn(2)-C6 fungal-type" evidence="7">
    <location>
        <begin position="19"/>
        <end position="49"/>
    </location>
</feature>
<protein>
    <recommendedName>
        <fullName evidence="7">Zn(2)-C6 fungal-type domain-containing protein</fullName>
    </recommendedName>
</protein>
<evidence type="ECO:0000256" key="2">
    <source>
        <dbReference type="ARBA" id="ARBA00023015"/>
    </source>
</evidence>
<evidence type="ECO:0000256" key="5">
    <source>
        <dbReference type="ARBA" id="ARBA00023242"/>
    </source>
</evidence>
<accession>A0A1B7Y5K1</accession>
<dbReference type="GeneID" id="28867876"/>
<dbReference type="SUPFAM" id="SSF57701">
    <property type="entry name" value="Zn2/Cys6 DNA-binding domain"/>
    <property type="match status" value="1"/>
</dbReference>
<feature type="compositionally biased region" description="Acidic residues" evidence="6">
    <location>
        <begin position="380"/>
        <end position="391"/>
    </location>
</feature>
<evidence type="ECO:0000313" key="8">
    <source>
        <dbReference type="EMBL" id="OBR07274.1"/>
    </source>
</evidence>
<dbReference type="RefSeq" id="XP_018155792.1">
    <property type="nucleotide sequence ID" value="XM_018303769.1"/>
</dbReference>
<feature type="compositionally biased region" description="Basic residues" evidence="6">
    <location>
        <begin position="58"/>
        <end position="69"/>
    </location>
</feature>
<feature type="region of interest" description="Disordered" evidence="6">
    <location>
        <begin position="58"/>
        <end position="87"/>
    </location>
</feature>